<feature type="domain" description="AB hydrolase-1" evidence="2">
    <location>
        <begin position="25"/>
        <end position="247"/>
    </location>
</feature>
<evidence type="ECO:0000259" key="2">
    <source>
        <dbReference type="Pfam" id="PF12697"/>
    </source>
</evidence>
<dbReference type="Proteomes" id="UP000218244">
    <property type="component" value="Chromosome"/>
</dbReference>
<dbReference type="GO" id="GO:0016020">
    <property type="term" value="C:membrane"/>
    <property type="evidence" value="ECO:0007669"/>
    <property type="project" value="TreeGrafter"/>
</dbReference>
<reference evidence="3 4" key="1">
    <citation type="submission" date="2016-02" db="EMBL/GenBank/DDBJ databases">
        <title>Corynebacterium glutamicum N24 whole genome sequencing project.</title>
        <authorList>
            <person name="Matsutani M."/>
            <person name="Nangtapong N."/>
            <person name="Yakushi T."/>
            <person name="Matsushita K."/>
        </authorList>
    </citation>
    <scope>NUCLEOTIDE SEQUENCE [LARGE SCALE GENOMIC DNA]</scope>
    <source>
        <strain evidence="3 4">N24</strain>
    </source>
</reference>
<dbReference type="InterPro" id="IPR000073">
    <property type="entry name" value="AB_hydrolase_1"/>
</dbReference>
<dbReference type="EMBL" id="AP017369">
    <property type="protein sequence ID" value="BAU94481.1"/>
    <property type="molecule type" value="Genomic_DNA"/>
</dbReference>
<dbReference type="PANTHER" id="PTHR43798:SF31">
    <property type="entry name" value="AB HYDROLASE SUPERFAMILY PROTEIN YCLE"/>
    <property type="match status" value="1"/>
</dbReference>
<dbReference type="InterPro" id="IPR029058">
    <property type="entry name" value="AB_hydrolase_fold"/>
</dbReference>
<dbReference type="KEGG" id="csur:N24_0219"/>
<dbReference type="Pfam" id="PF12697">
    <property type="entry name" value="Abhydrolase_6"/>
    <property type="match status" value="1"/>
</dbReference>
<evidence type="ECO:0000256" key="1">
    <source>
        <dbReference type="ARBA" id="ARBA00022801"/>
    </source>
</evidence>
<dbReference type="RefSeq" id="WP_096453582.1">
    <property type="nucleotide sequence ID" value="NZ_AP017369.1"/>
</dbReference>
<name>A0A160PPE5_9CORY</name>
<dbReference type="SUPFAM" id="SSF53474">
    <property type="entry name" value="alpha/beta-Hydrolases"/>
    <property type="match status" value="1"/>
</dbReference>
<organism evidence="3 4">
    <name type="scientific">Corynebacterium suranareeae</name>
    <dbReference type="NCBI Taxonomy" id="2506452"/>
    <lineage>
        <taxon>Bacteria</taxon>
        <taxon>Bacillati</taxon>
        <taxon>Actinomycetota</taxon>
        <taxon>Actinomycetes</taxon>
        <taxon>Mycobacteriales</taxon>
        <taxon>Corynebacteriaceae</taxon>
        <taxon>Corynebacterium</taxon>
    </lineage>
</organism>
<gene>
    <name evidence="3" type="ORF">N24_0219</name>
</gene>
<dbReference type="PANTHER" id="PTHR43798">
    <property type="entry name" value="MONOACYLGLYCEROL LIPASE"/>
    <property type="match status" value="1"/>
</dbReference>
<evidence type="ECO:0000313" key="4">
    <source>
        <dbReference type="Proteomes" id="UP000218244"/>
    </source>
</evidence>
<dbReference type="GO" id="GO:0016787">
    <property type="term" value="F:hydrolase activity"/>
    <property type="evidence" value="ECO:0007669"/>
    <property type="project" value="UniProtKB-KW"/>
</dbReference>
<keyword evidence="1 3" id="KW-0378">Hydrolase</keyword>
<accession>A0A160PPE5</accession>
<proteinExistence type="predicted"/>
<dbReference type="InterPro" id="IPR050266">
    <property type="entry name" value="AB_hydrolase_sf"/>
</dbReference>
<dbReference type="AlphaFoldDB" id="A0A160PPE5"/>
<protein>
    <submittedName>
        <fullName evidence="3">Alpha/beta hydrolase</fullName>
    </submittedName>
</protein>
<evidence type="ECO:0000313" key="3">
    <source>
        <dbReference type="EMBL" id="BAU94481.1"/>
    </source>
</evidence>
<dbReference type="Gene3D" id="3.40.50.1820">
    <property type="entry name" value="alpha/beta hydrolase"/>
    <property type="match status" value="1"/>
</dbReference>
<sequence length="263" mass="28420">MNDATVISPDGTELSYFRKGTGPALVITHGSIADKSDWFPVIDRLADNFTCFVYDRRGRGGSIDTAEYSMSAEIADIKTMMELAGADAHLLGHSYGALCTLEYALRNSLGNGRLVLFEPPLPVDGPVAGDALPKYKDAIESGDPDAALGISLKEIVRVSDAEIAGLRQSPVWPRLCELAPTWTRELVEIDALGDDFSRFNVLETANVSVIRGTATSPMLFESATEVVDAVPGSRLYEIPEADHFAHLMVPDTFSENLKQALGD</sequence>
<keyword evidence="4" id="KW-1185">Reference proteome</keyword>